<dbReference type="InterPro" id="IPR002734">
    <property type="entry name" value="RibDG_C"/>
</dbReference>
<dbReference type="GO" id="GO:0008270">
    <property type="term" value="F:zinc ion binding"/>
    <property type="evidence" value="ECO:0007669"/>
    <property type="project" value="InterPro"/>
</dbReference>
<dbReference type="EC" id="1.1.1.193" evidence="13"/>
<evidence type="ECO:0000256" key="12">
    <source>
        <dbReference type="ARBA" id="ARBA00023268"/>
    </source>
</evidence>
<dbReference type="EMBL" id="JAAQYP010000041">
    <property type="protein sequence ID" value="NNA97788.1"/>
    <property type="molecule type" value="Genomic_DNA"/>
</dbReference>
<reference evidence="18 19" key="1">
    <citation type="journal article" date="2020" name="Front. Microbiol.">
        <title>Genetic Organization of the aprX-lipA2 Operon Affects the Proteolytic Potential of Pseudomonas Species in Milk.</title>
        <authorList>
            <person name="Maier C."/>
            <person name="Huptas C."/>
            <person name="von Neubeck M."/>
            <person name="Scherer S."/>
            <person name="Wenning M."/>
            <person name="Lucking G."/>
        </authorList>
    </citation>
    <scope>NUCLEOTIDE SEQUENCE [LARGE SCALE GENOMIC DNA]</scope>
    <source>
        <strain evidence="18 19">G4779</strain>
    </source>
</reference>
<feature type="binding site" evidence="16">
    <location>
        <position position="84"/>
    </location>
    <ligand>
        <name>Zn(2+)</name>
        <dbReference type="ChEBI" id="CHEBI:29105"/>
        <note>catalytic</note>
    </ligand>
</feature>
<keyword evidence="9 13" id="KW-0862">Zinc</keyword>
<feature type="binding site" evidence="16">
    <location>
        <position position="59"/>
    </location>
    <ligand>
        <name>Zn(2+)</name>
        <dbReference type="ChEBI" id="CHEBI:29105"/>
        <note>catalytic</note>
    </ligand>
</feature>
<dbReference type="Proteomes" id="UP000542111">
    <property type="component" value="Unassembled WGS sequence"/>
</dbReference>
<evidence type="ECO:0000256" key="2">
    <source>
        <dbReference type="ARBA" id="ARBA00004882"/>
    </source>
</evidence>
<keyword evidence="11 13" id="KW-0560">Oxidoreductase</keyword>
<comment type="similarity">
    <text evidence="4 13">In the N-terminal section; belongs to the cytidine and deoxycytidylate deaminase family.</text>
</comment>
<dbReference type="GO" id="GO:0009231">
    <property type="term" value="P:riboflavin biosynthetic process"/>
    <property type="evidence" value="ECO:0007669"/>
    <property type="project" value="UniProtKB-UniPathway"/>
</dbReference>
<evidence type="ECO:0000256" key="15">
    <source>
        <dbReference type="PIRSR" id="PIRSR006769-2"/>
    </source>
</evidence>
<dbReference type="PROSITE" id="PS00903">
    <property type="entry name" value="CYT_DCMP_DEAMINASES_1"/>
    <property type="match status" value="1"/>
</dbReference>
<dbReference type="EC" id="3.5.4.26" evidence="13"/>
<keyword evidence="10 13" id="KW-0521">NADP</keyword>
<keyword evidence="8 13" id="KW-0378">Hydrolase</keyword>
<evidence type="ECO:0000256" key="11">
    <source>
        <dbReference type="ARBA" id="ARBA00023002"/>
    </source>
</evidence>
<dbReference type="PROSITE" id="PS51747">
    <property type="entry name" value="CYT_DCMP_DEAMINASES_2"/>
    <property type="match status" value="1"/>
</dbReference>
<feature type="binding site" evidence="16">
    <location>
        <position position="93"/>
    </location>
    <ligand>
        <name>Zn(2+)</name>
        <dbReference type="ChEBI" id="CHEBI:29105"/>
        <note>catalytic</note>
    </ligand>
</feature>
<comment type="pathway">
    <text evidence="3 13">Cofactor biosynthesis; riboflavin biosynthesis; 5-amino-6-(D-ribitylamino)uracil from GTP: step 3/4.</text>
</comment>
<evidence type="ECO:0000256" key="14">
    <source>
        <dbReference type="PIRSR" id="PIRSR006769-1"/>
    </source>
</evidence>
<feature type="binding site" evidence="15">
    <location>
        <position position="193"/>
    </location>
    <ligand>
        <name>substrate</name>
    </ligand>
</feature>
<evidence type="ECO:0000256" key="13">
    <source>
        <dbReference type="PIRNR" id="PIRNR006769"/>
    </source>
</evidence>
<dbReference type="InterPro" id="IPR016193">
    <property type="entry name" value="Cytidine_deaminase-like"/>
</dbReference>
<organism evidence="18 19">
    <name type="scientific">Pseudomonas gessardii</name>
    <dbReference type="NCBI Taxonomy" id="78544"/>
    <lineage>
        <taxon>Bacteria</taxon>
        <taxon>Pseudomonadati</taxon>
        <taxon>Pseudomonadota</taxon>
        <taxon>Gammaproteobacteria</taxon>
        <taxon>Pseudomonadales</taxon>
        <taxon>Pseudomonadaceae</taxon>
        <taxon>Pseudomonas</taxon>
    </lineage>
</organism>
<keyword evidence="12" id="KW-0511">Multifunctional enzyme</keyword>
<evidence type="ECO:0000256" key="1">
    <source>
        <dbReference type="ARBA" id="ARBA00002151"/>
    </source>
</evidence>
<evidence type="ECO:0000256" key="3">
    <source>
        <dbReference type="ARBA" id="ARBA00004910"/>
    </source>
</evidence>
<dbReference type="UniPathway" id="UPA00275">
    <property type="reaction ID" value="UER00401"/>
</dbReference>
<feature type="binding site" evidence="15">
    <location>
        <position position="213"/>
    </location>
    <ligand>
        <name>substrate</name>
    </ligand>
</feature>
<comment type="caution">
    <text evidence="18">The sequence shown here is derived from an EMBL/GenBank/DDBJ whole genome shotgun (WGS) entry which is preliminary data.</text>
</comment>
<dbReference type="InterPro" id="IPR024072">
    <property type="entry name" value="DHFR-like_dom_sf"/>
</dbReference>
<protein>
    <recommendedName>
        <fullName evidence="13">Riboflavin biosynthesis protein RibD</fullName>
    </recommendedName>
    <domain>
        <recommendedName>
            <fullName evidence="13">Diaminohydroxyphosphoribosylaminopyrimidine deaminase</fullName>
            <shortName evidence="13">DRAP deaminase</shortName>
            <ecNumber evidence="13">3.5.4.26</ecNumber>
        </recommendedName>
        <alternativeName>
            <fullName evidence="13">Riboflavin-specific deaminase</fullName>
        </alternativeName>
    </domain>
    <domain>
        <recommendedName>
            <fullName evidence="13">5-amino-6-(5-phosphoribosylamino)uracil reductase</fullName>
            <ecNumber evidence="13">1.1.1.193</ecNumber>
        </recommendedName>
        <alternativeName>
            <fullName evidence="13">HTP reductase</fullName>
        </alternativeName>
    </domain>
</protein>
<dbReference type="AlphaFoldDB" id="A0A7Y1QPF8"/>
<keyword evidence="7 13" id="KW-0479">Metal-binding</keyword>
<comment type="catalytic activity">
    <reaction evidence="13">
        <text>5-amino-6-(5-phospho-D-ribitylamino)uracil + NADP(+) = 5-amino-6-(5-phospho-D-ribosylamino)uracil + NADPH + H(+)</text>
        <dbReference type="Rhea" id="RHEA:17845"/>
        <dbReference type="ChEBI" id="CHEBI:15378"/>
        <dbReference type="ChEBI" id="CHEBI:57783"/>
        <dbReference type="ChEBI" id="CHEBI:58349"/>
        <dbReference type="ChEBI" id="CHEBI:58421"/>
        <dbReference type="ChEBI" id="CHEBI:58453"/>
        <dbReference type="EC" id="1.1.1.193"/>
    </reaction>
</comment>
<dbReference type="PIRSF" id="PIRSF006769">
    <property type="entry name" value="RibD"/>
    <property type="match status" value="1"/>
</dbReference>
<evidence type="ECO:0000313" key="18">
    <source>
        <dbReference type="EMBL" id="NNA97788.1"/>
    </source>
</evidence>
<name>A0A7Y1QPF8_9PSED</name>
<feature type="binding site" evidence="15">
    <location>
        <position position="205"/>
    </location>
    <ligand>
        <name>NADP(+)</name>
        <dbReference type="ChEBI" id="CHEBI:58349"/>
    </ligand>
</feature>
<dbReference type="CDD" id="cd01284">
    <property type="entry name" value="Riboflavin_deaminase-reductase"/>
    <property type="match status" value="1"/>
</dbReference>
<evidence type="ECO:0000256" key="8">
    <source>
        <dbReference type="ARBA" id="ARBA00022801"/>
    </source>
</evidence>
<comment type="catalytic activity">
    <reaction evidence="13">
        <text>2,5-diamino-6-hydroxy-4-(5-phosphoribosylamino)-pyrimidine + H2O + H(+) = 5-amino-6-(5-phospho-D-ribosylamino)uracil + NH4(+)</text>
        <dbReference type="Rhea" id="RHEA:21868"/>
        <dbReference type="ChEBI" id="CHEBI:15377"/>
        <dbReference type="ChEBI" id="CHEBI:15378"/>
        <dbReference type="ChEBI" id="CHEBI:28938"/>
        <dbReference type="ChEBI" id="CHEBI:58453"/>
        <dbReference type="ChEBI" id="CHEBI:58614"/>
        <dbReference type="EC" id="3.5.4.26"/>
    </reaction>
</comment>
<dbReference type="PANTHER" id="PTHR38011">
    <property type="entry name" value="DIHYDROFOLATE REDUCTASE FAMILY PROTEIN (AFU_ORTHOLOGUE AFUA_8G06820)"/>
    <property type="match status" value="1"/>
</dbReference>
<evidence type="ECO:0000256" key="16">
    <source>
        <dbReference type="PIRSR" id="PIRSR006769-3"/>
    </source>
</evidence>
<dbReference type="InterPro" id="IPR002125">
    <property type="entry name" value="CMP_dCMP_dom"/>
</dbReference>
<dbReference type="Pfam" id="PF00383">
    <property type="entry name" value="dCMP_cyt_deam_1"/>
    <property type="match status" value="1"/>
</dbReference>
<evidence type="ECO:0000256" key="6">
    <source>
        <dbReference type="ARBA" id="ARBA00022619"/>
    </source>
</evidence>
<keyword evidence="6 13" id="KW-0686">Riboflavin biosynthesis</keyword>
<feature type="binding site" evidence="15">
    <location>
        <begin position="308"/>
        <end position="314"/>
    </location>
    <ligand>
        <name>NADP(+)</name>
        <dbReference type="ChEBI" id="CHEBI:58349"/>
    </ligand>
</feature>
<comment type="cofactor">
    <cofactor evidence="13 16">
        <name>Zn(2+)</name>
        <dbReference type="ChEBI" id="CHEBI:29105"/>
    </cofactor>
    <text evidence="13 16">Binds 1 zinc ion.</text>
</comment>
<dbReference type="GO" id="GO:0008703">
    <property type="term" value="F:5-amino-6-(5-phosphoribosylamino)uracil reductase activity"/>
    <property type="evidence" value="ECO:0007669"/>
    <property type="project" value="UniProtKB-EC"/>
</dbReference>
<proteinExistence type="inferred from homology"/>
<dbReference type="Gene3D" id="3.40.430.10">
    <property type="entry name" value="Dihydrofolate Reductase, subunit A"/>
    <property type="match status" value="1"/>
</dbReference>
<dbReference type="PANTHER" id="PTHR38011:SF7">
    <property type="entry name" value="2,5-DIAMINO-6-RIBOSYLAMINO-4(3H)-PYRIMIDINONE 5'-PHOSPHATE REDUCTASE"/>
    <property type="match status" value="1"/>
</dbReference>
<evidence type="ECO:0000256" key="9">
    <source>
        <dbReference type="ARBA" id="ARBA00022833"/>
    </source>
</evidence>
<comment type="pathway">
    <text evidence="2 13">Cofactor biosynthesis; riboflavin biosynthesis; 5-amino-6-(D-ribitylamino)uracil from GTP: step 2/4.</text>
</comment>
<feature type="active site" description="Proton donor" evidence="14">
    <location>
        <position position="61"/>
    </location>
</feature>
<dbReference type="SUPFAM" id="SSF53597">
    <property type="entry name" value="Dihydrofolate reductase-like"/>
    <property type="match status" value="1"/>
</dbReference>
<evidence type="ECO:0000256" key="10">
    <source>
        <dbReference type="ARBA" id="ARBA00022857"/>
    </source>
</evidence>
<evidence type="ECO:0000256" key="7">
    <source>
        <dbReference type="ARBA" id="ARBA00022723"/>
    </source>
</evidence>
<gene>
    <name evidence="18" type="primary">ribD</name>
    <name evidence="18" type="ORF">HBO33_21720</name>
</gene>
<evidence type="ECO:0000259" key="17">
    <source>
        <dbReference type="PROSITE" id="PS51747"/>
    </source>
</evidence>
<dbReference type="Gene3D" id="3.40.140.10">
    <property type="entry name" value="Cytidine Deaminase, domain 2"/>
    <property type="match status" value="1"/>
</dbReference>
<feature type="binding site" evidence="15">
    <location>
        <position position="179"/>
    </location>
    <ligand>
        <name>NADP(+)</name>
        <dbReference type="ChEBI" id="CHEBI:58349"/>
    </ligand>
</feature>
<sequence length="376" mass="40172">MQRSASEEPMNPIDCMQRAIELAQLGLYSTSPNPRVGCVIVNQGRIVGEGWHVRAGHAHAEVHALRQAGAAAAGATAYVTLEPCCHFGSTPPCADALINAGVKQVVIAMVDPNPQVAGQGVRRLRAAGISVAFGLLEQQARQLNRGFIKRMVTGLPLVRVKMGISLDGRTAMHSGESQWITGPVARAETQRLRAQSSAVLTGADTTLRDQARLTVRKAELQLEESQACLAMERPPLRVLIDSQRRVPQDAAFFSAGPALVATTSTSLTDPGEGQELLMFDAVDGQVPLEALLKTLASRGANEVLIEAGSRLVAAFARLNLVDEYIFHIAAKFLGSTAKPALDWPIDLLGDAVKLEFTSVKPLGDDLCVIARPVRDV</sequence>
<dbReference type="InterPro" id="IPR050765">
    <property type="entry name" value="Riboflavin_Biosynth_HTPR"/>
</dbReference>
<evidence type="ECO:0000313" key="19">
    <source>
        <dbReference type="Proteomes" id="UP000542111"/>
    </source>
</evidence>
<feature type="binding site" evidence="15">
    <location>
        <position position="209"/>
    </location>
    <ligand>
        <name>NADP(+)</name>
        <dbReference type="ChEBI" id="CHEBI:58349"/>
    </ligand>
</feature>
<feature type="binding site" evidence="15">
    <location>
        <position position="177"/>
    </location>
    <ligand>
        <name>substrate</name>
    </ligand>
</feature>
<feature type="binding site" evidence="15">
    <location>
        <position position="163"/>
    </location>
    <ligand>
        <name>NADP(+)</name>
        <dbReference type="ChEBI" id="CHEBI:58349"/>
    </ligand>
</feature>
<evidence type="ECO:0000256" key="4">
    <source>
        <dbReference type="ARBA" id="ARBA00005259"/>
    </source>
</evidence>
<dbReference type="FunFam" id="3.40.140.10:FF:000025">
    <property type="entry name" value="Riboflavin biosynthesis protein RibD"/>
    <property type="match status" value="1"/>
</dbReference>
<dbReference type="InterPro" id="IPR004794">
    <property type="entry name" value="Eubact_RibD"/>
</dbReference>
<feature type="binding site" evidence="15">
    <location>
        <position position="242"/>
    </location>
    <ligand>
        <name>NADP(+)</name>
        <dbReference type="ChEBI" id="CHEBI:58349"/>
    </ligand>
</feature>
<feature type="binding site" evidence="15">
    <location>
        <position position="306"/>
    </location>
    <ligand>
        <name>substrate</name>
    </ligand>
</feature>
<dbReference type="Pfam" id="PF01872">
    <property type="entry name" value="RibD_C"/>
    <property type="match status" value="1"/>
</dbReference>
<comment type="function">
    <text evidence="1 13">Converts 2,5-diamino-6-(ribosylamino)-4(3h)-pyrimidinone 5'-phosphate into 5-amino-6-(ribosylamino)-2,4(1h,3h)-pyrimidinedione 5'-phosphate.</text>
</comment>
<feature type="binding site" evidence="15">
    <location>
        <position position="216"/>
    </location>
    <ligand>
        <name>substrate</name>
    </ligand>
</feature>
<accession>A0A7Y1QPF8</accession>
<feature type="domain" description="CMP/dCMP-type deaminase" evidence="17">
    <location>
        <begin position="10"/>
        <end position="132"/>
    </location>
</feature>
<dbReference type="InterPro" id="IPR016192">
    <property type="entry name" value="APOBEC/CMP_deaminase_Zn-bd"/>
</dbReference>
<dbReference type="GO" id="GO:0008835">
    <property type="term" value="F:diaminohydroxyphosphoribosylaminopyrimidine deaminase activity"/>
    <property type="evidence" value="ECO:0007669"/>
    <property type="project" value="UniProtKB-EC"/>
</dbReference>
<evidence type="ECO:0000256" key="5">
    <source>
        <dbReference type="ARBA" id="ARBA00007417"/>
    </source>
</evidence>
<comment type="similarity">
    <text evidence="5 13">In the C-terminal section; belongs to the HTP reductase family.</text>
</comment>
<dbReference type="SUPFAM" id="SSF53927">
    <property type="entry name" value="Cytidine deaminase-like"/>
    <property type="match status" value="1"/>
</dbReference>
<dbReference type="NCBIfam" id="TIGR00326">
    <property type="entry name" value="eubact_ribD"/>
    <property type="match status" value="1"/>
</dbReference>